<dbReference type="EMBL" id="LBNE01000011">
    <property type="protein sequence ID" value="KKO70870.1"/>
    <property type="molecule type" value="Genomic_DNA"/>
</dbReference>
<dbReference type="SUPFAM" id="SSF53850">
    <property type="entry name" value="Periplasmic binding protein-like II"/>
    <property type="match status" value="1"/>
</dbReference>
<feature type="domain" description="HTH lysR-type" evidence="5">
    <location>
        <begin position="7"/>
        <end position="64"/>
    </location>
</feature>
<dbReference type="PANTHER" id="PTHR30118:SF15">
    <property type="entry name" value="TRANSCRIPTIONAL REGULATORY PROTEIN"/>
    <property type="match status" value="1"/>
</dbReference>
<dbReference type="InterPro" id="IPR036388">
    <property type="entry name" value="WH-like_DNA-bd_sf"/>
</dbReference>
<dbReference type="Gene3D" id="1.10.10.10">
    <property type="entry name" value="Winged helix-like DNA-binding domain superfamily/Winged helix DNA-binding domain"/>
    <property type="match status" value="1"/>
</dbReference>
<evidence type="ECO:0000313" key="9">
    <source>
        <dbReference type="Proteomes" id="UP000292039"/>
    </source>
</evidence>
<dbReference type="Pfam" id="PF00126">
    <property type="entry name" value="HTH_1"/>
    <property type="match status" value="1"/>
</dbReference>
<evidence type="ECO:0000256" key="4">
    <source>
        <dbReference type="ARBA" id="ARBA00023163"/>
    </source>
</evidence>
<dbReference type="EMBL" id="SGWZ01000001">
    <property type="protein sequence ID" value="RZS73019.1"/>
    <property type="molecule type" value="Genomic_DNA"/>
</dbReference>
<keyword evidence="2" id="KW-0805">Transcription regulation</keyword>
<accession>A0A171KPQ3</accession>
<dbReference type="STRING" id="206506.AAV32_14110"/>
<dbReference type="SUPFAM" id="SSF46785">
    <property type="entry name" value="Winged helix' DNA-binding domain"/>
    <property type="match status" value="1"/>
</dbReference>
<dbReference type="PANTHER" id="PTHR30118">
    <property type="entry name" value="HTH-TYPE TRANSCRIPTIONAL REGULATOR LEUO-RELATED"/>
    <property type="match status" value="1"/>
</dbReference>
<reference evidence="6 8" key="1">
    <citation type="submission" date="2015-04" db="EMBL/GenBank/DDBJ databases">
        <title>Genome sequence of Kerstersia gyiorum CG1.</title>
        <authorList>
            <person name="Greninger A.L."/>
            <person name="Kozyreva V."/>
            <person name="Chaturvedi V."/>
        </authorList>
    </citation>
    <scope>NUCLEOTIDE SEQUENCE [LARGE SCALE GENOMIC DNA]</scope>
    <source>
        <strain evidence="6 8">CG1</strain>
    </source>
</reference>
<keyword evidence="3 7" id="KW-0238">DNA-binding</keyword>
<comment type="caution">
    <text evidence="6">The sequence shown here is derived from an EMBL/GenBank/DDBJ whole genome shotgun (WGS) entry which is preliminary data.</text>
</comment>
<sequence length="316" mass="35726">MPNINDIDLNLLRVFDAIYRTRSVSRAALQLGLSQPSTSQALTRLRLLLRDPLFERISGGVRPTERANRLAQSVQSGLALLEAAVRDGESFDPASSTECLNLHLTDIGEARFLPSIMASLHRHAPGMRVEARTYPQASITEALDDGRLHFALGFLPEVSGTETQDFLVDRYRLLLRRNHPLCNVCHSPADWQERLPNLEFVAVRSHTETLRILQVLKLTHRVRLMASNFLALPGIMRNTDLAVIMPHEIARALSEYDHCAIIDPKLPLRHFNVALHWSRRHAHKPMLAWARHLLLNMELTPSNSARQRNGADAREP</sequence>
<dbReference type="AlphaFoldDB" id="A0A171KPQ3"/>
<dbReference type="PRINTS" id="PR00039">
    <property type="entry name" value="HTHLYSR"/>
</dbReference>
<dbReference type="GO" id="GO:0003700">
    <property type="term" value="F:DNA-binding transcription factor activity"/>
    <property type="evidence" value="ECO:0007669"/>
    <property type="project" value="InterPro"/>
</dbReference>
<organism evidence="6 8">
    <name type="scientific">Kerstersia gyiorum</name>
    <dbReference type="NCBI Taxonomy" id="206506"/>
    <lineage>
        <taxon>Bacteria</taxon>
        <taxon>Pseudomonadati</taxon>
        <taxon>Pseudomonadota</taxon>
        <taxon>Betaproteobacteria</taxon>
        <taxon>Burkholderiales</taxon>
        <taxon>Alcaligenaceae</taxon>
        <taxon>Kerstersia</taxon>
    </lineage>
</organism>
<keyword evidence="8" id="KW-1185">Reference proteome</keyword>
<evidence type="ECO:0000256" key="2">
    <source>
        <dbReference type="ARBA" id="ARBA00023015"/>
    </source>
</evidence>
<keyword evidence="4" id="KW-0804">Transcription</keyword>
<evidence type="ECO:0000256" key="1">
    <source>
        <dbReference type="ARBA" id="ARBA00009437"/>
    </source>
</evidence>
<dbReference type="InterPro" id="IPR000847">
    <property type="entry name" value="LysR_HTH_N"/>
</dbReference>
<name>A0A171KPQ3_9BURK</name>
<gene>
    <name evidence="6" type="ORF">AAV32_14110</name>
    <name evidence="7" type="ORF">EV679_0203</name>
</gene>
<proteinExistence type="inferred from homology"/>
<dbReference type="Proteomes" id="UP000078084">
    <property type="component" value="Unassembled WGS sequence"/>
</dbReference>
<evidence type="ECO:0000313" key="6">
    <source>
        <dbReference type="EMBL" id="KKO70870.1"/>
    </source>
</evidence>
<evidence type="ECO:0000313" key="7">
    <source>
        <dbReference type="EMBL" id="RZS73019.1"/>
    </source>
</evidence>
<evidence type="ECO:0000313" key="8">
    <source>
        <dbReference type="Proteomes" id="UP000078084"/>
    </source>
</evidence>
<comment type="similarity">
    <text evidence="1">Belongs to the LysR transcriptional regulatory family.</text>
</comment>
<evidence type="ECO:0000259" key="5">
    <source>
        <dbReference type="PROSITE" id="PS50931"/>
    </source>
</evidence>
<dbReference type="InterPro" id="IPR050389">
    <property type="entry name" value="LysR-type_TF"/>
</dbReference>
<dbReference type="InterPro" id="IPR005119">
    <property type="entry name" value="LysR_subst-bd"/>
</dbReference>
<evidence type="ECO:0000256" key="3">
    <source>
        <dbReference type="ARBA" id="ARBA00023125"/>
    </source>
</evidence>
<dbReference type="RefSeq" id="WP_240733270.1">
    <property type="nucleotide sequence ID" value="NZ_CBCSEB010000003.1"/>
</dbReference>
<protein>
    <submittedName>
        <fullName evidence="7">DNA-binding transcriptional LysR family regulator</fullName>
    </submittedName>
    <submittedName>
        <fullName evidence="6">LysR family transcriptional regulator</fullName>
    </submittedName>
</protein>
<dbReference type="Gene3D" id="3.40.190.10">
    <property type="entry name" value="Periplasmic binding protein-like II"/>
    <property type="match status" value="2"/>
</dbReference>
<dbReference type="PROSITE" id="PS50931">
    <property type="entry name" value="HTH_LYSR"/>
    <property type="match status" value="1"/>
</dbReference>
<dbReference type="Pfam" id="PF03466">
    <property type="entry name" value="LysR_substrate"/>
    <property type="match status" value="1"/>
</dbReference>
<dbReference type="PATRIC" id="fig|206506.3.peg.3006"/>
<dbReference type="InterPro" id="IPR036390">
    <property type="entry name" value="WH_DNA-bd_sf"/>
</dbReference>
<dbReference type="GO" id="GO:0003677">
    <property type="term" value="F:DNA binding"/>
    <property type="evidence" value="ECO:0007669"/>
    <property type="project" value="UniProtKB-KW"/>
</dbReference>
<dbReference type="Proteomes" id="UP000292039">
    <property type="component" value="Unassembled WGS sequence"/>
</dbReference>
<reference evidence="7 9" key="2">
    <citation type="submission" date="2019-02" db="EMBL/GenBank/DDBJ databases">
        <title>Genomic Encyclopedia of Type Strains, Phase IV (KMG-IV): sequencing the most valuable type-strain genomes for metagenomic binning, comparative biology and taxonomic classification.</title>
        <authorList>
            <person name="Goeker M."/>
        </authorList>
    </citation>
    <scope>NUCLEOTIDE SEQUENCE [LARGE SCALE GENOMIC DNA]</scope>
    <source>
        <strain evidence="7 9">DSM 16618</strain>
    </source>
</reference>